<reference evidence="3" key="1">
    <citation type="journal article" date="2019" name="Int. J. Syst. Evol. Microbiol.">
        <title>The Global Catalogue of Microorganisms (GCM) 10K type strain sequencing project: providing services to taxonomists for standard genome sequencing and annotation.</title>
        <authorList>
            <consortium name="The Broad Institute Genomics Platform"/>
            <consortium name="The Broad Institute Genome Sequencing Center for Infectious Disease"/>
            <person name="Wu L."/>
            <person name="Ma J."/>
        </authorList>
    </citation>
    <scope>NUCLEOTIDE SEQUENCE [LARGE SCALE GENOMIC DNA]</scope>
    <source>
        <strain evidence="3">JCM 16949</strain>
    </source>
</reference>
<dbReference type="EMBL" id="BAABAE010000003">
    <property type="protein sequence ID" value="GAA3743012.1"/>
    <property type="molecule type" value="Genomic_DNA"/>
</dbReference>
<name>A0ABP7FLR3_9MICO</name>
<proteinExistence type="predicted"/>
<gene>
    <name evidence="2" type="ORF">GCM10022239_18080</name>
</gene>
<evidence type="ECO:0000256" key="1">
    <source>
        <dbReference type="SAM" id="Phobius"/>
    </source>
</evidence>
<keyword evidence="1" id="KW-0472">Membrane</keyword>
<feature type="transmembrane region" description="Helical" evidence="1">
    <location>
        <begin position="6"/>
        <end position="23"/>
    </location>
</feature>
<accession>A0ABP7FLR3</accession>
<keyword evidence="3" id="KW-1185">Reference proteome</keyword>
<comment type="caution">
    <text evidence="2">The sequence shown here is derived from an EMBL/GenBank/DDBJ whole genome shotgun (WGS) entry which is preliminary data.</text>
</comment>
<sequence length="113" mass="11951">MITLSWLFIITILAAALALFDGISRLSGRRSNSILAIGELLFAALMLLSIFFAFPAPLGTFLFSLLLEIVLVLMLLIRGTGAKGVSVVTVIALILNAVVLLIALGWLTIPGLG</sequence>
<dbReference type="Proteomes" id="UP001501004">
    <property type="component" value="Unassembled WGS sequence"/>
</dbReference>
<dbReference type="RefSeq" id="WP_344755886.1">
    <property type="nucleotide sequence ID" value="NZ_BAABAE010000003.1"/>
</dbReference>
<feature type="transmembrane region" description="Helical" evidence="1">
    <location>
        <begin position="60"/>
        <end position="77"/>
    </location>
</feature>
<keyword evidence="1" id="KW-1133">Transmembrane helix</keyword>
<evidence type="ECO:0000313" key="3">
    <source>
        <dbReference type="Proteomes" id="UP001501004"/>
    </source>
</evidence>
<feature type="transmembrane region" description="Helical" evidence="1">
    <location>
        <begin position="84"/>
        <end position="109"/>
    </location>
</feature>
<evidence type="ECO:0000313" key="2">
    <source>
        <dbReference type="EMBL" id="GAA3743012.1"/>
    </source>
</evidence>
<organism evidence="2 3">
    <name type="scientific">Leifsonella bigeumensis</name>
    <dbReference type="NCBI Taxonomy" id="433643"/>
    <lineage>
        <taxon>Bacteria</taxon>
        <taxon>Bacillati</taxon>
        <taxon>Actinomycetota</taxon>
        <taxon>Actinomycetes</taxon>
        <taxon>Micrococcales</taxon>
        <taxon>Microbacteriaceae</taxon>
        <taxon>Leifsonella</taxon>
    </lineage>
</organism>
<feature type="transmembrane region" description="Helical" evidence="1">
    <location>
        <begin position="35"/>
        <end position="54"/>
    </location>
</feature>
<keyword evidence="1" id="KW-0812">Transmembrane</keyword>
<protein>
    <submittedName>
        <fullName evidence="2">Uncharacterized protein</fullName>
    </submittedName>
</protein>